<sequence>MSILPRLYSLHRRPCSDRDLATILEFRNALRRHLELPMWNSILPQLSSERYLKEQKMYASLKASLARFDELLRAGIHRLPADVLSLIFRKVVLSCATGHSTVQASILAGVTRQWRLILLAECNADLWTHVELHVARPWMPFFTRLCFNRAGTQHLSHITVLVQREFCPYAVADAIKLITTRLRYTKSLRIHFEDEALPPVDQPRAKYKFWPIPKAASWEDENYPLDEFEFDVPKGSEVDVWLAEFLWRAGKLDRRGRPIRRLVEDILELPTWQEREEIEVAKSRAKFTKTI</sequence>
<proteinExistence type="predicted"/>
<gene>
    <name evidence="1" type="ORF">MYCIT1_LOCUS16271</name>
</gene>
<dbReference type="EMBL" id="CAVNYO010000169">
    <property type="protein sequence ID" value="CAK5271310.1"/>
    <property type="molecule type" value="Genomic_DNA"/>
</dbReference>
<evidence type="ECO:0000313" key="2">
    <source>
        <dbReference type="Proteomes" id="UP001295794"/>
    </source>
</evidence>
<comment type="caution">
    <text evidence="1">The sequence shown here is derived from an EMBL/GenBank/DDBJ whole genome shotgun (WGS) entry which is preliminary data.</text>
</comment>
<evidence type="ECO:0000313" key="1">
    <source>
        <dbReference type="EMBL" id="CAK5271310.1"/>
    </source>
</evidence>
<name>A0AAD2HAP4_9AGAR</name>
<dbReference type="AlphaFoldDB" id="A0AAD2HAP4"/>
<keyword evidence="2" id="KW-1185">Reference proteome</keyword>
<organism evidence="1 2">
    <name type="scientific">Mycena citricolor</name>
    <dbReference type="NCBI Taxonomy" id="2018698"/>
    <lineage>
        <taxon>Eukaryota</taxon>
        <taxon>Fungi</taxon>
        <taxon>Dikarya</taxon>
        <taxon>Basidiomycota</taxon>
        <taxon>Agaricomycotina</taxon>
        <taxon>Agaricomycetes</taxon>
        <taxon>Agaricomycetidae</taxon>
        <taxon>Agaricales</taxon>
        <taxon>Marasmiineae</taxon>
        <taxon>Mycenaceae</taxon>
        <taxon>Mycena</taxon>
    </lineage>
</organism>
<dbReference type="Proteomes" id="UP001295794">
    <property type="component" value="Unassembled WGS sequence"/>
</dbReference>
<accession>A0AAD2HAP4</accession>
<protein>
    <submittedName>
        <fullName evidence="1">Uncharacterized protein</fullName>
    </submittedName>
</protein>
<reference evidence="1" key="1">
    <citation type="submission" date="2023-11" db="EMBL/GenBank/DDBJ databases">
        <authorList>
            <person name="De Vega J J."/>
            <person name="De Vega J J."/>
        </authorList>
    </citation>
    <scope>NUCLEOTIDE SEQUENCE</scope>
</reference>